<evidence type="ECO:0000313" key="2">
    <source>
        <dbReference type="Proteomes" id="UP000371977"/>
    </source>
</evidence>
<dbReference type="RefSeq" id="WP_148622916.1">
    <property type="nucleotide sequence ID" value="NZ_SDGZ01000015.1"/>
</dbReference>
<dbReference type="OrthoDB" id="2200281at2"/>
<gene>
    <name evidence="1" type="ORF">ESZ50_07355</name>
</gene>
<organism evidence="1 2">
    <name type="scientific">Weissella muntiaci</name>
    <dbReference type="NCBI Taxonomy" id="2508881"/>
    <lineage>
        <taxon>Bacteria</taxon>
        <taxon>Bacillati</taxon>
        <taxon>Bacillota</taxon>
        <taxon>Bacilli</taxon>
        <taxon>Lactobacillales</taxon>
        <taxon>Lactobacillaceae</taxon>
        <taxon>Weissella</taxon>
    </lineage>
</organism>
<evidence type="ECO:0008006" key="3">
    <source>
        <dbReference type="Google" id="ProtNLM"/>
    </source>
</evidence>
<keyword evidence="2" id="KW-1185">Reference proteome</keyword>
<protein>
    <recommendedName>
        <fullName evidence="3">Mor transcription activator domain-containing protein</fullName>
    </recommendedName>
</protein>
<reference evidence="1 2" key="1">
    <citation type="submission" date="2019-01" db="EMBL/GenBank/DDBJ databases">
        <title>Weissella sp. nov., a novel lactic acid bacterium isolated from animal feces.</title>
        <authorList>
            <person name="Wang L.-T."/>
        </authorList>
    </citation>
    <scope>NUCLEOTIDE SEQUENCE [LARGE SCALE GENOMIC DNA]</scope>
    <source>
        <strain evidence="1 2">8H-2</strain>
    </source>
</reference>
<sequence>MTEINIEALHPTYLEIFNALDKDEVALLNIFKRMSGQQINLPVHLYTSDAVKKIIQDKAKHTNIDVSEEAGRFDYSRRWIRSVIKDIK</sequence>
<dbReference type="Proteomes" id="UP000371977">
    <property type="component" value="Unassembled WGS sequence"/>
</dbReference>
<accession>A0A6C2C576</accession>
<name>A0A6C2C576_9LACO</name>
<proteinExistence type="predicted"/>
<dbReference type="AlphaFoldDB" id="A0A6C2C576"/>
<evidence type="ECO:0000313" key="1">
    <source>
        <dbReference type="EMBL" id="TYC49054.1"/>
    </source>
</evidence>
<comment type="caution">
    <text evidence="1">The sequence shown here is derived from an EMBL/GenBank/DDBJ whole genome shotgun (WGS) entry which is preliminary data.</text>
</comment>
<dbReference type="EMBL" id="SDGZ01000015">
    <property type="protein sequence ID" value="TYC49054.1"/>
    <property type="molecule type" value="Genomic_DNA"/>
</dbReference>